<dbReference type="PANTHER" id="PTHR46696">
    <property type="entry name" value="P450, PUTATIVE (EUROFUNG)-RELATED"/>
    <property type="match status" value="1"/>
</dbReference>
<dbReference type="GO" id="GO:0004497">
    <property type="term" value="F:monooxygenase activity"/>
    <property type="evidence" value="ECO:0007669"/>
    <property type="project" value="InterPro"/>
</dbReference>
<dbReference type="GO" id="GO:0016705">
    <property type="term" value="F:oxidoreductase activity, acting on paired donors, with incorporation or reduction of molecular oxygen"/>
    <property type="evidence" value="ECO:0007669"/>
    <property type="project" value="InterPro"/>
</dbReference>
<protein>
    <submittedName>
        <fullName evidence="2">Cytochrome P450</fullName>
    </submittedName>
</protein>
<name>A0A2V1K4U4_9ACTO</name>
<evidence type="ECO:0000313" key="2">
    <source>
        <dbReference type="EMBL" id="PWF24465.1"/>
    </source>
</evidence>
<proteinExistence type="inferred from homology"/>
<dbReference type="PANTHER" id="PTHR46696:SF6">
    <property type="entry name" value="P450, PUTATIVE (EUROFUNG)-RELATED"/>
    <property type="match status" value="1"/>
</dbReference>
<dbReference type="GO" id="GO:0020037">
    <property type="term" value="F:heme binding"/>
    <property type="evidence" value="ECO:0007669"/>
    <property type="project" value="InterPro"/>
</dbReference>
<dbReference type="InterPro" id="IPR036396">
    <property type="entry name" value="Cyt_P450_sf"/>
</dbReference>
<sequence length="358" mass="39343">MCPRDSAGRPIISGHADVVMAATNPTLFSNAVSNHLQIPNGLDGIEHRAFRGIIDPFFTAEKLAPLASGLEDLATELLNGLVQTQDSFDAVSDLGARYSVRAQSLWLGWSPAYEDELLQWVEDNRAATRSGDRSQTAEVAERFDQIIHALLDERRVNVTPEAPRDVTEELMSVQTADGKTLTDEQLVSILRNWTGGDLSSVALCVGVVVHWLATHPAHRDHIIAASDEQLDRIIDEILRLDDPFVSNRRIATRETEVNGCPVHQGEQVVLDWRRANRDSEVITDEASFDPDGHAAANLVYGNGPHVCPGRPLATLELRVLVRALLNVGHVSLDESESPVREEAPVAGYRSLKVRVTQI</sequence>
<evidence type="ECO:0000256" key="1">
    <source>
        <dbReference type="ARBA" id="ARBA00010617"/>
    </source>
</evidence>
<dbReference type="SUPFAM" id="SSF48264">
    <property type="entry name" value="Cytochrome P450"/>
    <property type="match status" value="1"/>
</dbReference>
<keyword evidence="3" id="KW-1185">Reference proteome</keyword>
<organism evidence="2 3">
    <name type="scientific">Ancrocorticia populi</name>
    <dbReference type="NCBI Taxonomy" id="2175228"/>
    <lineage>
        <taxon>Bacteria</taxon>
        <taxon>Bacillati</taxon>
        <taxon>Actinomycetota</taxon>
        <taxon>Actinomycetes</taxon>
        <taxon>Actinomycetales</taxon>
        <taxon>Actinomycetaceae</taxon>
        <taxon>Ancrocorticia</taxon>
    </lineage>
</organism>
<dbReference type="PRINTS" id="PR00359">
    <property type="entry name" value="BP450"/>
</dbReference>
<comment type="caution">
    <text evidence="2">The sequence shown here is derived from an EMBL/GenBank/DDBJ whole genome shotgun (WGS) entry which is preliminary data.</text>
</comment>
<dbReference type="GO" id="GO:0005506">
    <property type="term" value="F:iron ion binding"/>
    <property type="evidence" value="ECO:0007669"/>
    <property type="project" value="InterPro"/>
</dbReference>
<accession>A0A2V1K4U4</accession>
<dbReference type="OrthoDB" id="502624at2"/>
<dbReference type="AlphaFoldDB" id="A0A2V1K4U4"/>
<dbReference type="InterPro" id="IPR002397">
    <property type="entry name" value="Cyt_P450_B"/>
</dbReference>
<reference evidence="3" key="1">
    <citation type="submission" date="2018-05" db="EMBL/GenBank/DDBJ databases">
        <authorList>
            <person name="Li Y."/>
        </authorList>
    </citation>
    <scope>NUCLEOTIDE SEQUENCE [LARGE SCALE GENOMIC DNA]</scope>
    <source>
        <strain evidence="3">sk1b4</strain>
    </source>
</reference>
<dbReference type="Pfam" id="PF00067">
    <property type="entry name" value="p450"/>
    <property type="match status" value="1"/>
</dbReference>
<dbReference type="Gene3D" id="1.10.630.10">
    <property type="entry name" value="Cytochrome P450"/>
    <property type="match status" value="1"/>
</dbReference>
<comment type="similarity">
    <text evidence="1">Belongs to the cytochrome P450 family.</text>
</comment>
<dbReference type="InterPro" id="IPR001128">
    <property type="entry name" value="Cyt_P450"/>
</dbReference>
<gene>
    <name evidence="2" type="ORF">DD236_11580</name>
</gene>
<dbReference type="Proteomes" id="UP000245283">
    <property type="component" value="Unassembled WGS sequence"/>
</dbReference>
<evidence type="ECO:0000313" key="3">
    <source>
        <dbReference type="Proteomes" id="UP000245283"/>
    </source>
</evidence>
<dbReference type="EMBL" id="QETB01000007">
    <property type="protein sequence ID" value="PWF24465.1"/>
    <property type="molecule type" value="Genomic_DNA"/>
</dbReference>